<sequence length="199" mass="22015">MHQPHSAPPEVIYIIRHAEKPEDSTKPPHGVDYEGIACEHSLLPRGWQRSGALTVLFDPPPSLPPARLERPTDLISPTYGGYHKTAKHRTYQTIQGISARTEVPITSKFAEGLEAELADHVVQHGSGVILICWEHHHIPDIARALPTINPADIPATWPDDRFDVVWTFTLIPNNGSPSYVFGQIPQELLAGDRDTVIAP</sequence>
<reference evidence="1" key="1">
    <citation type="submission" date="2021-11" db="EMBL/GenBank/DDBJ databases">
        <title>Streptomyces corallinus and Kineosporia corallina sp. nov., two new coral-derived marine actinobacteria.</title>
        <authorList>
            <person name="Buangrab K."/>
            <person name="Sutthacheep M."/>
            <person name="Yeemin T."/>
            <person name="Harunari E."/>
            <person name="Igarashi Y."/>
            <person name="Sripreechasak P."/>
            <person name="Kanchanasin P."/>
            <person name="Tanasupawat S."/>
            <person name="Phongsopitanun W."/>
        </authorList>
    </citation>
    <scope>NUCLEOTIDE SEQUENCE</scope>
    <source>
        <strain evidence="1">JCM 31032</strain>
    </source>
</reference>
<evidence type="ECO:0000313" key="1">
    <source>
        <dbReference type="EMBL" id="MCD5311880.1"/>
    </source>
</evidence>
<keyword evidence="2" id="KW-1185">Reference proteome</keyword>
<dbReference type="RefSeq" id="WP_231441532.1">
    <property type="nucleotide sequence ID" value="NZ_JAJOMB010000006.1"/>
</dbReference>
<comment type="caution">
    <text evidence="1">The sequence shown here is derived from an EMBL/GenBank/DDBJ whole genome shotgun (WGS) entry which is preliminary data.</text>
</comment>
<gene>
    <name evidence="1" type="ORF">LR394_13300</name>
</gene>
<evidence type="ECO:0008006" key="3">
    <source>
        <dbReference type="Google" id="ProtNLM"/>
    </source>
</evidence>
<name>A0A9X1NDP0_9ACTN</name>
<dbReference type="AlphaFoldDB" id="A0A9X1NDP0"/>
<dbReference type="Proteomes" id="UP001138997">
    <property type="component" value="Unassembled WGS sequence"/>
</dbReference>
<proteinExistence type="predicted"/>
<organism evidence="1 2">
    <name type="scientific">Kineosporia babensis</name>
    <dbReference type="NCBI Taxonomy" id="499548"/>
    <lineage>
        <taxon>Bacteria</taxon>
        <taxon>Bacillati</taxon>
        <taxon>Actinomycetota</taxon>
        <taxon>Actinomycetes</taxon>
        <taxon>Kineosporiales</taxon>
        <taxon>Kineosporiaceae</taxon>
        <taxon>Kineosporia</taxon>
    </lineage>
</organism>
<dbReference type="EMBL" id="JAJOMB010000006">
    <property type="protein sequence ID" value="MCD5311880.1"/>
    <property type="molecule type" value="Genomic_DNA"/>
</dbReference>
<protein>
    <recommendedName>
        <fullName evidence="3">Histidine phosphatase family protein</fullName>
    </recommendedName>
</protein>
<evidence type="ECO:0000313" key="2">
    <source>
        <dbReference type="Proteomes" id="UP001138997"/>
    </source>
</evidence>
<accession>A0A9X1NDP0</accession>